<protein>
    <submittedName>
        <fullName evidence="2">Uncharacterized protein</fullName>
    </submittedName>
</protein>
<gene>
    <name evidence="2" type="ORF">PHYPO_G00144580</name>
</gene>
<keyword evidence="3" id="KW-1185">Reference proteome</keyword>
<keyword evidence="1" id="KW-0812">Transmembrane</keyword>
<dbReference type="PANTHER" id="PTHR34488">
    <property type="entry name" value="SI:CH211-245H14.1-RELATED"/>
    <property type="match status" value="1"/>
</dbReference>
<proteinExistence type="predicted"/>
<dbReference type="EMBL" id="VFJC01000026">
    <property type="protein sequence ID" value="KAB5525818.1"/>
    <property type="molecule type" value="Genomic_DNA"/>
</dbReference>
<dbReference type="PANTHER" id="PTHR34488:SF1">
    <property type="entry name" value="SI:CH211-245H14.1-RELATED"/>
    <property type="match status" value="1"/>
</dbReference>
<keyword evidence="1" id="KW-0472">Membrane</keyword>
<dbReference type="AlphaFoldDB" id="A0A5N5K345"/>
<sequence>MASLWTFLGYVLYFLAFILCLIYFILQLICAFLAKLAPYKVKRIYFQHFQRPAQSVQGFLAELVPNKVKQMYCQHFQHPAQSLQAFLAKLAPYKVKRIYFQHFQRPAQSLQQDEVDFTPLQENFDVFDPDYVAPDSRRAVDHHHHEDQGLLKYLQDIVKNNLLGSMSFILQKCGLSKSIRFHKTVFGNTMNCHEDFLRSLCISPQDTMFSVDQCDVIIAFVSIVSRAGTDIEAALRNIPGNQPVVFVVLHHTFDPNYIFPDSRRAVNRSNVLTVDCLFHEDQGLLKCHCNTRALEATAKYLQDIKMNEKVSGYF</sequence>
<evidence type="ECO:0000313" key="2">
    <source>
        <dbReference type="EMBL" id="KAB5525818.1"/>
    </source>
</evidence>
<keyword evidence="1" id="KW-1133">Transmembrane helix</keyword>
<reference evidence="2 3" key="1">
    <citation type="submission" date="2019-06" db="EMBL/GenBank/DDBJ databases">
        <title>A chromosome-scale genome assembly of the striped catfish, Pangasianodon hypophthalmus.</title>
        <authorList>
            <person name="Wen M."/>
            <person name="Zahm M."/>
            <person name="Roques C."/>
            <person name="Cabau C."/>
            <person name="Klopp C."/>
            <person name="Donnadieu C."/>
            <person name="Jouanno E."/>
            <person name="Avarre J.-C."/>
            <person name="Campet M."/>
            <person name="Ha T.T.T."/>
            <person name="Dugue R."/>
            <person name="Lampietro C."/>
            <person name="Louis A."/>
            <person name="Herpin A."/>
            <person name="Echchiki A."/>
            <person name="Berthelot C."/>
            <person name="Parey E."/>
            <person name="Roest-Crollius H."/>
            <person name="Braasch I."/>
            <person name="Postlethwait J."/>
            <person name="Bobe J."/>
            <person name="Montfort J."/>
            <person name="Bouchez O."/>
            <person name="Begum T."/>
            <person name="Schartl M."/>
            <person name="Guiguen Y."/>
        </authorList>
    </citation>
    <scope>NUCLEOTIDE SEQUENCE [LARGE SCALE GENOMIC DNA]</scope>
    <source>
        <strain evidence="2 3">Indonesia</strain>
        <tissue evidence="2">Blood</tissue>
    </source>
</reference>
<comment type="caution">
    <text evidence="2">The sequence shown here is derived from an EMBL/GenBank/DDBJ whole genome shotgun (WGS) entry which is preliminary data.</text>
</comment>
<accession>A0A5N5K345</accession>
<dbReference type="Proteomes" id="UP000327468">
    <property type="component" value="Chromosome 25"/>
</dbReference>
<organism evidence="2 3">
    <name type="scientific">Pangasianodon hypophthalmus</name>
    <name type="common">Striped catfish</name>
    <name type="synonym">Helicophagus hypophthalmus</name>
    <dbReference type="NCBI Taxonomy" id="310915"/>
    <lineage>
        <taxon>Eukaryota</taxon>
        <taxon>Metazoa</taxon>
        <taxon>Chordata</taxon>
        <taxon>Craniata</taxon>
        <taxon>Vertebrata</taxon>
        <taxon>Euteleostomi</taxon>
        <taxon>Actinopterygii</taxon>
        <taxon>Neopterygii</taxon>
        <taxon>Teleostei</taxon>
        <taxon>Ostariophysi</taxon>
        <taxon>Siluriformes</taxon>
        <taxon>Pangasiidae</taxon>
        <taxon>Pangasianodon</taxon>
    </lineage>
</organism>
<feature type="transmembrane region" description="Helical" evidence="1">
    <location>
        <begin position="12"/>
        <end position="34"/>
    </location>
</feature>
<name>A0A5N5K345_PANHP</name>
<evidence type="ECO:0000313" key="3">
    <source>
        <dbReference type="Proteomes" id="UP000327468"/>
    </source>
</evidence>
<evidence type="ECO:0000256" key="1">
    <source>
        <dbReference type="SAM" id="Phobius"/>
    </source>
</evidence>